<name>A0A165GE30_9BASI</name>
<proteinExistence type="predicted"/>
<evidence type="ECO:0000313" key="1">
    <source>
        <dbReference type="EMBL" id="KZT57952.1"/>
    </source>
</evidence>
<accession>A0A165GE30</accession>
<dbReference type="AlphaFoldDB" id="A0A165GE30"/>
<evidence type="ECO:0000313" key="2">
    <source>
        <dbReference type="Proteomes" id="UP000076842"/>
    </source>
</evidence>
<protein>
    <submittedName>
        <fullName evidence="1">Uncharacterized protein</fullName>
    </submittedName>
</protein>
<gene>
    <name evidence="1" type="ORF">CALCODRAFT_265574</name>
</gene>
<sequence>MVAIRIEPGQLSSLSRDETWLSAIRDTHNNKQGRGTRALSPTSRRDRTGVLSARAGAWAQCVVCVCAVLRCKPRNSPAQPSPMDPRSLLTCRSARTATHSLLLAALLSHGREGQHGCFGGHPWESVSLCSIADGGGRPRVSS</sequence>
<organism evidence="1 2">
    <name type="scientific">Calocera cornea HHB12733</name>
    <dbReference type="NCBI Taxonomy" id="1353952"/>
    <lineage>
        <taxon>Eukaryota</taxon>
        <taxon>Fungi</taxon>
        <taxon>Dikarya</taxon>
        <taxon>Basidiomycota</taxon>
        <taxon>Agaricomycotina</taxon>
        <taxon>Dacrymycetes</taxon>
        <taxon>Dacrymycetales</taxon>
        <taxon>Dacrymycetaceae</taxon>
        <taxon>Calocera</taxon>
    </lineage>
</organism>
<dbReference type="InParanoid" id="A0A165GE30"/>
<dbReference type="EMBL" id="KV423957">
    <property type="protein sequence ID" value="KZT57952.1"/>
    <property type="molecule type" value="Genomic_DNA"/>
</dbReference>
<dbReference type="Proteomes" id="UP000076842">
    <property type="component" value="Unassembled WGS sequence"/>
</dbReference>
<keyword evidence="2" id="KW-1185">Reference proteome</keyword>
<reference evidence="1 2" key="1">
    <citation type="journal article" date="2016" name="Mol. Biol. Evol.">
        <title>Comparative Genomics of Early-Diverging Mushroom-Forming Fungi Provides Insights into the Origins of Lignocellulose Decay Capabilities.</title>
        <authorList>
            <person name="Nagy L.G."/>
            <person name="Riley R."/>
            <person name="Tritt A."/>
            <person name="Adam C."/>
            <person name="Daum C."/>
            <person name="Floudas D."/>
            <person name="Sun H."/>
            <person name="Yadav J.S."/>
            <person name="Pangilinan J."/>
            <person name="Larsson K.H."/>
            <person name="Matsuura K."/>
            <person name="Barry K."/>
            <person name="Labutti K."/>
            <person name="Kuo R."/>
            <person name="Ohm R.A."/>
            <person name="Bhattacharya S.S."/>
            <person name="Shirouzu T."/>
            <person name="Yoshinaga Y."/>
            <person name="Martin F.M."/>
            <person name="Grigoriev I.V."/>
            <person name="Hibbett D.S."/>
        </authorList>
    </citation>
    <scope>NUCLEOTIDE SEQUENCE [LARGE SCALE GENOMIC DNA]</scope>
    <source>
        <strain evidence="1 2">HHB12733</strain>
    </source>
</reference>